<reference evidence="2 3" key="1">
    <citation type="submission" date="2018-06" db="EMBL/GenBank/DDBJ databases">
        <authorList>
            <consortium name="Pathogen Informatics"/>
            <person name="Doyle S."/>
        </authorList>
    </citation>
    <scope>NUCLEOTIDE SEQUENCE [LARGE SCALE GENOMIC DNA]</scope>
    <source>
        <strain evidence="2 3">NCTC10718</strain>
    </source>
</reference>
<dbReference type="EMBL" id="UGWQ01000004">
    <property type="protein sequence ID" value="SUG27887.1"/>
    <property type="molecule type" value="Genomic_DNA"/>
</dbReference>
<gene>
    <name evidence="2" type="ORF">NCTC10718_05218</name>
</gene>
<proteinExistence type="predicted"/>
<dbReference type="InterPro" id="IPR020357">
    <property type="entry name" value="Tscrpt_reg_CaiF/GrlA"/>
</dbReference>
<evidence type="ECO:0000256" key="1">
    <source>
        <dbReference type="SAM" id="MobiDB-lite"/>
    </source>
</evidence>
<name>A0A379SEP9_SALER</name>
<evidence type="ECO:0000313" key="3">
    <source>
        <dbReference type="Proteomes" id="UP000254332"/>
    </source>
</evidence>
<accession>A0A379SEP9</accession>
<feature type="compositionally biased region" description="Pro residues" evidence="1">
    <location>
        <begin position="115"/>
        <end position="125"/>
    </location>
</feature>
<dbReference type="GO" id="GO:0006351">
    <property type="term" value="P:DNA-templated transcription"/>
    <property type="evidence" value="ECO:0007669"/>
    <property type="project" value="InterPro"/>
</dbReference>
<evidence type="ECO:0000313" key="2">
    <source>
        <dbReference type="EMBL" id="SUG27887.1"/>
    </source>
</evidence>
<organism evidence="2 3">
    <name type="scientific">Salmonella enterica</name>
    <name type="common">Salmonella choleraesuis</name>
    <dbReference type="NCBI Taxonomy" id="28901"/>
    <lineage>
        <taxon>Bacteria</taxon>
        <taxon>Pseudomonadati</taxon>
        <taxon>Pseudomonadota</taxon>
        <taxon>Gammaproteobacteria</taxon>
        <taxon>Enterobacterales</taxon>
        <taxon>Enterobacteriaceae</taxon>
        <taxon>Salmonella</taxon>
    </lineage>
</organism>
<sequence>MNETTRHHRHAGPYTLPSGMSIPEGQDLPLYLLVAHWALVQGRPVTVRDISEAFHIINRRASDIMLYLRRLPDSVLTCRSVRVYPDGALRRSAVLVTSVSGLPAPDAPQKNNTPQRPPPVNPPPFGTCGPGWYPDVPARPRRLHSWPPARERSTDAYFHHFFLRLAASGRG</sequence>
<dbReference type="InterPro" id="IPR036388">
    <property type="entry name" value="WH-like_DNA-bd_sf"/>
</dbReference>
<dbReference type="Pfam" id="PF07180">
    <property type="entry name" value="CaiF_GrlA"/>
    <property type="match status" value="1"/>
</dbReference>
<protein>
    <submittedName>
        <fullName evidence="2">Positive regulator GrlA</fullName>
    </submittedName>
</protein>
<feature type="region of interest" description="Disordered" evidence="1">
    <location>
        <begin position="100"/>
        <end position="131"/>
    </location>
</feature>
<dbReference type="Proteomes" id="UP000254332">
    <property type="component" value="Unassembled WGS sequence"/>
</dbReference>
<dbReference type="AlphaFoldDB" id="A0A379SEP9"/>
<dbReference type="Gene3D" id="1.10.10.10">
    <property type="entry name" value="Winged helix-like DNA-binding domain superfamily/Winged helix DNA-binding domain"/>
    <property type="match status" value="1"/>
</dbReference>